<name>A0ACD1FHB8_MYCFR</name>
<evidence type="ECO:0000313" key="1">
    <source>
        <dbReference type="EMBL" id="QZH66436.1"/>
    </source>
</evidence>
<proteinExistence type="predicted"/>
<accession>A0ACD1FHB8</accession>
<dbReference type="EMBL" id="CP081673">
    <property type="protein sequence ID" value="QZH66436.1"/>
    <property type="molecule type" value="Genomic_DNA"/>
</dbReference>
<dbReference type="Proteomes" id="UP000825598">
    <property type="component" value="Chromosome"/>
</dbReference>
<reference evidence="1" key="1">
    <citation type="submission" date="2021-07" db="EMBL/GenBank/DDBJ databases">
        <title>Complete Genome Sequences of Mycobacterium farcinogenes Isolated from Clinical Specimens from Patients in Thailand.</title>
        <authorList>
            <person name="Sodsai P."/>
        </authorList>
    </citation>
    <scope>NUCLEOTIDE SEQUENCE</scope>
    <source>
        <strain evidence="1">BKK/CU-MFGFA-001</strain>
    </source>
</reference>
<keyword evidence="2" id="KW-1185">Reference proteome</keyword>
<protein>
    <submittedName>
        <fullName evidence="1">Peptidoglycan recognition protein family protein</fullName>
    </submittedName>
</protein>
<gene>
    <name evidence="1" type="ORF">K6L26_01595</name>
</gene>
<evidence type="ECO:0000313" key="2">
    <source>
        <dbReference type="Proteomes" id="UP000825598"/>
    </source>
</evidence>
<organism evidence="1 2">
    <name type="scientific">Mycolicibacterium farcinogenes</name>
    <name type="common">Mycobacterium farcinogenes</name>
    <dbReference type="NCBI Taxonomy" id="1802"/>
    <lineage>
        <taxon>Bacteria</taxon>
        <taxon>Bacillati</taxon>
        <taxon>Actinomycetota</taxon>
        <taxon>Actinomycetes</taxon>
        <taxon>Mycobacteriales</taxon>
        <taxon>Mycobacteriaceae</taxon>
        <taxon>Mycolicibacterium</taxon>
    </lineage>
</organism>
<sequence length="277" mass="29194">MEMQPSRGYGPRLDALSRRRLLQLSGSLGLAATLGACAGSTESTSTPTAQPTSTAPVLPPEPIAVSPLPLEPGPPAATMAGGQPMVEICRQAWGAAPARAGGRPHTITRMTLHHTAVVLGDNRTAPSRLRQHQRFHQNDRGWIDIAYHVGVDRNGNIYELRSPELAGDTATNYDPAGHFLVLCEGDFDQETVTEAQLNGAATAFAWAAQQFHLASGTLGGHRDFADTACPGANLYSHLTSGDLHTRIDALLAAGPVDLQRLCGEEAATKVAAIEAGQ</sequence>